<dbReference type="PANTHER" id="PTHR19317:SF84">
    <property type="entry name" value="PRA1 FAMILY PROTEIN"/>
    <property type="match status" value="1"/>
</dbReference>
<keyword evidence="5 7" id="KW-1133">Transmembrane helix</keyword>
<evidence type="ECO:0000256" key="7">
    <source>
        <dbReference type="RuleBase" id="RU363107"/>
    </source>
</evidence>
<evidence type="ECO:0000256" key="3">
    <source>
        <dbReference type="ARBA" id="ARBA00006483"/>
    </source>
</evidence>
<evidence type="ECO:0000256" key="6">
    <source>
        <dbReference type="ARBA" id="ARBA00023136"/>
    </source>
</evidence>
<keyword evidence="4 7" id="KW-0812">Transmembrane</keyword>
<keyword evidence="6 7" id="KW-0472">Membrane</keyword>
<comment type="similarity">
    <text evidence="3 7">Belongs to the PRA1 family.</text>
</comment>
<protein>
    <recommendedName>
        <fullName evidence="7">PRA1 family protein</fullName>
    </recommendedName>
</protein>
<dbReference type="EMBL" id="JACGCM010000347">
    <property type="protein sequence ID" value="KAF6173452.1"/>
    <property type="molecule type" value="Genomic_DNA"/>
</dbReference>
<name>A0A7J7P2I9_9MAGN</name>
<keyword evidence="9" id="KW-1185">Reference proteome</keyword>
<keyword evidence="7" id="KW-0813">Transport</keyword>
<dbReference type="PANTHER" id="PTHR19317">
    <property type="entry name" value="PRENYLATED RAB ACCEPTOR 1-RELATED"/>
    <property type="match status" value="1"/>
</dbReference>
<evidence type="ECO:0000256" key="5">
    <source>
        <dbReference type="ARBA" id="ARBA00022989"/>
    </source>
</evidence>
<dbReference type="AlphaFoldDB" id="A0A7J7P2I9"/>
<comment type="subcellular location">
    <subcellularLocation>
        <location evidence="2 7">Membrane</location>
        <topology evidence="2 7">Multi-pass membrane protein</topology>
    </subcellularLocation>
</comment>
<feature type="transmembrane region" description="Helical" evidence="7">
    <location>
        <begin position="29"/>
        <end position="48"/>
    </location>
</feature>
<gene>
    <name evidence="8" type="ORF">GIB67_027147</name>
</gene>
<dbReference type="GO" id="GO:0005794">
    <property type="term" value="C:Golgi apparatus"/>
    <property type="evidence" value="ECO:0007669"/>
    <property type="project" value="TreeGrafter"/>
</dbReference>
<evidence type="ECO:0000256" key="4">
    <source>
        <dbReference type="ARBA" id="ARBA00022692"/>
    </source>
</evidence>
<comment type="caution">
    <text evidence="8">The sequence shown here is derived from an EMBL/GenBank/DDBJ whole genome shotgun (WGS) entry which is preliminary data.</text>
</comment>
<sequence length="96" mass="10315">MIVFFIVFVGWVYLYFSRDDGVVIWARRVGDGVVLVVLSLVTVVAVAFTNVGLNVLVSMVIGAVVVALHGVFRVTDDLFLDEEEAVDGGLVSVVNG</sequence>
<evidence type="ECO:0000256" key="2">
    <source>
        <dbReference type="ARBA" id="ARBA00004141"/>
    </source>
</evidence>
<dbReference type="InterPro" id="IPR004895">
    <property type="entry name" value="Prenylated_rab_accept_PRA1"/>
</dbReference>
<dbReference type="GO" id="GO:0016192">
    <property type="term" value="P:vesicle-mediated transport"/>
    <property type="evidence" value="ECO:0007669"/>
    <property type="project" value="TreeGrafter"/>
</dbReference>
<comment type="function">
    <text evidence="1 7">May be involved in both secretory and endocytic intracellular trafficking in the endosomal/prevacuolar compartments.</text>
</comment>
<feature type="transmembrane region" description="Helical" evidence="7">
    <location>
        <begin position="55"/>
        <end position="72"/>
    </location>
</feature>
<proteinExistence type="inferred from homology"/>
<dbReference type="Pfam" id="PF03208">
    <property type="entry name" value="PRA1"/>
    <property type="match status" value="1"/>
</dbReference>
<dbReference type="Proteomes" id="UP000541444">
    <property type="component" value="Unassembled WGS sequence"/>
</dbReference>
<evidence type="ECO:0000313" key="8">
    <source>
        <dbReference type="EMBL" id="KAF6173452.1"/>
    </source>
</evidence>
<reference evidence="8 9" key="1">
    <citation type="journal article" date="2020" name="IScience">
        <title>Genome Sequencing of the Endangered Kingdonia uniflora (Circaeasteraceae, Ranunculales) Reveals Potential Mechanisms of Evolutionary Specialization.</title>
        <authorList>
            <person name="Sun Y."/>
            <person name="Deng T."/>
            <person name="Zhang A."/>
            <person name="Moore M.J."/>
            <person name="Landis J.B."/>
            <person name="Lin N."/>
            <person name="Zhang H."/>
            <person name="Zhang X."/>
            <person name="Huang J."/>
            <person name="Zhang X."/>
            <person name="Sun H."/>
            <person name="Wang H."/>
        </authorList>
    </citation>
    <scope>NUCLEOTIDE SEQUENCE [LARGE SCALE GENOMIC DNA]</scope>
    <source>
        <strain evidence="8">TB1705</strain>
        <tissue evidence="8">Leaf</tissue>
    </source>
</reference>
<dbReference type="GO" id="GO:0005783">
    <property type="term" value="C:endoplasmic reticulum"/>
    <property type="evidence" value="ECO:0007669"/>
    <property type="project" value="TreeGrafter"/>
</dbReference>
<organism evidence="8 9">
    <name type="scientific">Kingdonia uniflora</name>
    <dbReference type="NCBI Taxonomy" id="39325"/>
    <lineage>
        <taxon>Eukaryota</taxon>
        <taxon>Viridiplantae</taxon>
        <taxon>Streptophyta</taxon>
        <taxon>Embryophyta</taxon>
        <taxon>Tracheophyta</taxon>
        <taxon>Spermatophyta</taxon>
        <taxon>Magnoliopsida</taxon>
        <taxon>Ranunculales</taxon>
        <taxon>Circaeasteraceae</taxon>
        <taxon>Kingdonia</taxon>
    </lineage>
</organism>
<accession>A0A7J7P2I9</accession>
<dbReference type="GO" id="GO:0016020">
    <property type="term" value="C:membrane"/>
    <property type="evidence" value="ECO:0007669"/>
    <property type="project" value="UniProtKB-SubCell"/>
</dbReference>
<evidence type="ECO:0000256" key="1">
    <source>
        <dbReference type="ARBA" id="ARBA00002501"/>
    </source>
</evidence>
<evidence type="ECO:0000313" key="9">
    <source>
        <dbReference type="Proteomes" id="UP000541444"/>
    </source>
</evidence>
<dbReference type="OrthoDB" id="63113at2759"/>